<dbReference type="EMBL" id="JBBWWR010000006">
    <property type="protein sequence ID" value="KAK8965654.1"/>
    <property type="molecule type" value="Genomic_DNA"/>
</dbReference>
<evidence type="ECO:0000313" key="2">
    <source>
        <dbReference type="Proteomes" id="UP001412067"/>
    </source>
</evidence>
<protein>
    <submittedName>
        <fullName evidence="1">Uncharacterized protein</fullName>
    </submittedName>
</protein>
<comment type="caution">
    <text evidence="1">The sequence shown here is derived from an EMBL/GenBank/DDBJ whole genome shotgun (WGS) entry which is preliminary data.</text>
</comment>
<evidence type="ECO:0000313" key="1">
    <source>
        <dbReference type="EMBL" id="KAK8965654.1"/>
    </source>
</evidence>
<proteinExistence type="predicted"/>
<sequence length="220" mass="24077">MLVTPKLSTLHGYKNQLLEVEEITSTKSLTRGSCAKCFRDNGYKSCTTTPCIHGRRQSEDRELNPKLAKGVPNNDGAFVGCSRRFMITDDLNISILSAISAVVNGQNLPIYDVVEKEVFVDKYTLTVSPPHLPTMRSSTVKAIKAVKLISLSGNSRYRQAIAPKLTAMQSSSSCTRRTQSVRRIVKMILPSGDSGYRHMAIAISVETSLDALDALDAPNV</sequence>
<organism evidence="1 2">
    <name type="scientific">Platanthera guangdongensis</name>
    <dbReference type="NCBI Taxonomy" id="2320717"/>
    <lineage>
        <taxon>Eukaryota</taxon>
        <taxon>Viridiplantae</taxon>
        <taxon>Streptophyta</taxon>
        <taxon>Embryophyta</taxon>
        <taxon>Tracheophyta</taxon>
        <taxon>Spermatophyta</taxon>
        <taxon>Magnoliopsida</taxon>
        <taxon>Liliopsida</taxon>
        <taxon>Asparagales</taxon>
        <taxon>Orchidaceae</taxon>
        <taxon>Orchidoideae</taxon>
        <taxon>Orchideae</taxon>
        <taxon>Orchidinae</taxon>
        <taxon>Platanthera</taxon>
    </lineage>
</organism>
<accession>A0ABR2MN85</accession>
<reference evidence="1 2" key="1">
    <citation type="journal article" date="2022" name="Nat. Plants">
        <title>Genomes of leafy and leafless Platanthera orchids illuminate the evolution of mycoheterotrophy.</title>
        <authorList>
            <person name="Li M.H."/>
            <person name="Liu K.W."/>
            <person name="Li Z."/>
            <person name="Lu H.C."/>
            <person name="Ye Q.L."/>
            <person name="Zhang D."/>
            <person name="Wang J.Y."/>
            <person name="Li Y.F."/>
            <person name="Zhong Z.M."/>
            <person name="Liu X."/>
            <person name="Yu X."/>
            <person name="Liu D.K."/>
            <person name="Tu X.D."/>
            <person name="Liu B."/>
            <person name="Hao Y."/>
            <person name="Liao X.Y."/>
            <person name="Jiang Y.T."/>
            <person name="Sun W.H."/>
            <person name="Chen J."/>
            <person name="Chen Y.Q."/>
            <person name="Ai Y."/>
            <person name="Zhai J.W."/>
            <person name="Wu S.S."/>
            <person name="Zhou Z."/>
            <person name="Hsiao Y.Y."/>
            <person name="Wu W.L."/>
            <person name="Chen Y.Y."/>
            <person name="Lin Y.F."/>
            <person name="Hsu J.L."/>
            <person name="Li C.Y."/>
            <person name="Wang Z.W."/>
            <person name="Zhao X."/>
            <person name="Zhong W.Y."/>
            <person name="Ma X.K."/>
            <person name="Ma L."/>
            <person name="Huang J."/>
            <person name="Chen G.Z."/>
            <person name="Huang M.Z."/>
            <person name="Huang L."/>
            <person name="Peng D.H."/>
            <person name="Luo Y.B."/>
            <person name="Zou S.Q."/>
            <person name="Chen S.P."/>
            <person name="Lan S."/>
            <person name="Tsai W.C."/>
            <person name="Van de Peer Y."/>
            <person name="Liu Z.J."/>
        </authorList>
    </citation>
    <scope>NUCLEOTIDE SEQUENCE [LARGE SCALE GENOMIC DNA]</scope>
    <source>
        <strain evidence="1">Lor288</strain>
    </source>
</reference>
<name>A0ABR2MN85_9ASPA</name>
<dbReference type="Proteomes" id="UP001412067">
    <property type="component" value="Unassembled WGS sequence"/>
</dbReference>
<keyword evidence="2" id="KW-1185">Reference proteome</keyword>
<gene>
    <name evidence="1" type="ORF">KSP40_PGU020455</name>
</gene>